<feature type="region of interest" description="Disordered" evidence="1">
    <location>
        <begin position="1"/>
        <end position="47"/>
    </location>
</feature>
<organism evidence="2 3">
    <name type="scientific">Araneus ventricosus</name>
    <name type="common">Orbweaver spider</name>
    <name type="synonym">Epeira ventricosa</name>
    <dbReference type="NCBI Taxonomy" id="182803"/>
    <lineage>
        <taxon>Eukaryota</taxon>
        <taxon>Metazoa</taxon>
        <taxon>Ecdysozoa</taxon>
        <taxon>Arthropoda</taxon>
        <taxon>Chelicerata</taxon>
        <taxon>Arachnida</taxon>
        <taxon>Araneae</taxon>
        <taxon>Araneomorphae</taxon>
        <taxon>Entelegynae</taxon>
        <taxon>Araneoidea</taxon>
        <taxon>Araneidae</taxon>
        <taxon>Araneus</taxon>
    </lineage>
</organism>
<evidence type="ECO:0000313" key="3">
    <source>
        <dbReference type="Proteomes" id="UP000499080"/>
    </source>
</evidence>
<dbReference type="AlphaFoldDB" id="A0A4Y2J7T8"/>
<proteinExistence type="predicted"/>
<evidence type="ECO:0000256" key="1">
    <source>
        <dbReference type="SAM" id="MobiDB-lite"/>
    </source>
</evidence>
<gene>
    <name evidence="2" type="ORF">AVEN_84103_1</name>
</gene>
<keyword evidence="3" id="KW-1185">Reference proteome</keyword>
<dbReference type="EMBL" id="BGPR01003219">
    <property type="protein sequence ID" value="GBM85276.1"/>
    <property type="molecule type" value="Genomic_DNA"/>
</dbReference>
<evidence type="ECO:0008006" key="4">
    <source>
        <dbReference type="Google" id="ProtNLM"/>
    </source>
</evidence>
<protein>
    <recommendedName>
        <fullName evidence="4">Integrase zinc-binding domain-containing protein</fullName>
    </recommendedName>
</protein>
<feature type="compositionally biased region" description="Polar residues" evidence="1">
    <location>
        <begin position="1"/>
        <end position="18"/>
    </location>
</feature>
<feature type="compositionally biased region" description="Basic and acidic residues" evidence="1">
    <location>
        <begin position="21"/>
        <end position="37"/>
    </location>
</feature>
<sequence>MKVLTPTTVDPWTSSEIQKAQLEDPTIKPIPEKKLNSADRPSWQEIAPESPSTKRFWALWDSLHLKDGVLYRNASGGHFGVMKILSKTPERFYSDRHRVGIKKWCRECHARGARKGPKTRTKGRLQGYNVGPSFERMVLEILGPFPVTTKDN</sequence>
<comment type="caution">
    <text evidence="2">The sequence shown here is derived from an EMBL/GenBank/DDBJ whole genome shotgun (WGS) entry which is preliminary data.</text>
</comment>
<reference evidence="2 3" key="1">
    <citation type="journal article" date="2019" name="Sci. Rep.">
        <title>Orb-weaving spider Araneus ventricosus genome elucidates the spidroin gene catalogue.</title>
        <authorList>
            <person name="Kono N."/>
            <person name="Nakamura H."/>
            <person name="Ohtoshi R."/>
            <person name="Moran D.A.P."/>
            <person name="Shinohara A."/>
            <person name="Yoshida Y."/>
            <person name="Fujiwara M."/>
            <person name="Mori M."/>
            <person name="Tomita M."/>
            <person name="Arakawa K."/>
        </authorList>
    </citation>
    <scope>NUCLEOTIDE SEQUENCE [LARGE SCALE GENOMIC DNA]</scope>
</reference>
<evidence type="ECO:0000313" key="2">
    <source>
        <dbReference type="EMBL" id="GBM85276.1"/>
    </source>
</evidence>
<accession>A0A4Y2J7T8</accession>
<dbReference type="OrthoDB" id="6537890at2759"/>
<name>A0A4Y2J7T8_ARAVE</name>
<dbReference type="Proteomes" id="UP000499080">
    <property type="component" value="Unassembled WGS sequence"/>
</dbReference>